<accession>K3WUT0</accession>
<evidence type="ECO:0000313" key="9">
    <source>
        <dbReference type="Proteomes" id="UP000019132"/>
    </source>
</evidence>
<dbReference type="PANTHER" id="PTHR46437:SF1">
    <property type="entry name" value="MORN REPEAT-CONTAINING PROTEIN 5"/>
    <property type="match status" value="1"/>
</dbReference>
<dbReference type="HOGENOM" id="CLU_117237_0_0_1"/>
<dbReference type="InterPro" id="IPR042814">
    <property type="entry name" value="Morn5"/>
</dbReference>
<dbReference type="InterPro" id="IPR003409">
    <property type="entry name" value="MORN"/>
</dbReference>
<evidence type="ECO:0000256" key="1">
    <source>
        <dbReference type="ARBA" id="ARBA00004230"/>
    </source>
</evidence>
<dbReference type="STRING" id="431595.K3WUT0"/>
<dbReference type="AlphaFoldDB" id="K3WUT0"/>
<keyword evidence="3" id="KW-0677">Repeat</keyword>
<dbReference type="SMART" id="SM00698">
    <property type="entry name" value="MORN"/>
    <property type="match status" value="1"/>
</dbReference>
<dbReference type="OMA" id="YCRMPDR"/>
<comment type="subcellular location">
    <subcellularLocation>
        <location evidence="1">Cell projection</location>
        <location evidence="1">Cilium</location>
        <location evidence="1">Flagellum</location>
    </subcellularLocation>
</comment>
<dbReference type="Gene3D" id="2.20.110.10">
    <property type="entry name" value="Histone H3 K4-specific methyltransferase SET7/9 N-terminal domain"/>
    <property type="match status" value="1"/>
</dbReference>
<reference evidence="8" key="3">
    <citation type="submission" date="2015-02" db="UniProtKB">
        <authorList>
            <consortium name="EnsemblProtists"/>
        </authorList>
    </citation>
    <scope>IDENTIFICATION</scope>
    <source>
        <strain evidence="8">DAOM BR144</strain>
    </source>
</reference>
<dbReference type="InParanoid" id="K3WUT0"/>
<evidence type="ECO:0000256" key="3">
    <source>
        <dbReference type="ARBA" id="ARBA00022737"/>
    </source>
</evidence>
<dbReference type="VEuPathDB" id="FungiDB:PYU1_G008710"/>
<organism evidence="8 9">
    <name type="scientific">Globisporangium ultimum (strain ATCC 200006 / CBS 805.95 / DAOM BR144)</name>
    <name type="common">Pythium ultimum</name>
    <dbReference type="NCBI Taxonomy" id="431595"/>
    <lineage>
        <taxon>Eukaryota</taxon>
        <taxon>Sar</taxon>
        <taxon>Stramenopiles</taxon>
        <taxon>Oomycota</taxon>
        <taxon>Peronosporomycetes</taxon>
        <taxon>Pythiales</taxon>
        <taxon>Pythiaceae</taxon>
        <taxon>Globisporangium</taxon>
    </lineage>
</organism>
<feature type="compositionally biased region" description="Basic and acidic residues" evidence="7">
    <location>
        <begin position="133"/>
        <end position="143"/>
    </location>
</feature>
<name>K3WUT0_GLOUD</name>
<keyword evidence="4" id="KW-0282">Flagellum</keyword>
<sequence length="160" mass="17885">MEFGRYCGQGVLQLAEGNRYEGEFQNGQFHGHGTLYFPEGKLEGTWENGKQVEGTFTFSDGLEYAPKDWKYCTGDDRRYFSETISARGIHPAGELNYFDTGINRVIPLGSYDAGNGIYIPSTDQVASYNNPGETREPTEEEKLWIASRGPKASTKDMSVN</sequence>
<evidence type="ECO:0000256" key="2">
    <source>
        <dbReference type="ARBA" id="ARBA00016322"/>
    </source>
</evidence>
<keyword evidence="6" id="KW-0966">Cell projection</keyword>
<evidence type="ECO:0000256" key="6">
    <source>
        <dbReference type="ARBA" id="ARBA00023273"/>
    </source>
</evidence>
<dbReference type="EMBL" id="GL376558">
    <property type="status" value="NOT_ANNOTATED_CDS"/>
    <property type="molecule type" value="Genomic_DNA"/>
</dbReference>
<proteinExistence type="predicted"/>
<evidence type="ECO:0000256" key="5">
    <source>
        <dbReference type="ARBA" id="ARBA00023069"/>
    </source>
</evidence>
<feature type="region of interest" description="Disordered" evidence="7">
    <location>
        <begin position="128"/>
        <end position="160"/>
    </location>
</feature>
<evidence type="ECO:0000256" key="4">
    <source>
        <dbReference type="ARBA" id="ARBA00022846"/>
    </source>
</evidence>
<keyword evidence="5" id="KW-0969">Cilium</keyword>
<evidence type="ECO:0000313" key="8">
    <source>
        <dbReference type="EnsemblProtists" id="PYU1_T008727"/>
    </source>
</evidence>
<dbReference type="Pfam" id="PF02493">
    <property type="entry name" value="MORN"/>
    <property type="match status" value="3"/>
</dbReference>
<evidence type="ECO:0000256" key="7">
    <source>
        <dbReference type="SAM" id="MobiDB-lite"/>
    </source>
</evidence>
<dbReference type="PANTHER" id="PTHR46437">
    <property type="entry name" value="MORN REPEAT-CONTAINING PROTEIN 5"/>
    <property type="match status" value="1"/>
</dbReference>
<reference evidence="9" key="2">
    <citation type="submission" date="2010-04" db="EMBL/GenBank/DDBJ databases">
        <authorList>
            <person name="Buell R."/>
            <person name="Hamilton J."/>
            <person name="Hostetler J."/>
        </authorList>
    </citation>
    <scope>NUCLEOTIDE SEQUENCE [LARGE SCALE GENOMIC DNA]</scope>
    <source>
        <strain evidence="9">DAOM:BR144</strain>
    </source>
</reference>
<keyword evidence="9" id="KW-1185">Reference proteome</keyword>
<protein>
    <recommendedName>
        <fullName evidence="2">MORN repeat-containing protein 5</fullName>
    </recommendedName>
</protein>
<dbReference type="GO" id="GO:0031514">
    <property type="term" value="C:motile cilium"/>
    <property type="evidence" value="ECO:0007669"/>
    <property type="project" value="UniProtKB-SubCell"/>
</dbReference>
<dbReference type="EnsemblProtists" id="PYU1_T008727">
    <property type="protein sequence ID" value="PYU1_T008727"/>
    <property type="gene ID" value="PYU1_G008710"/>
</dbReference>
<reference evidence="9" key="1">
    <citation type="journal article" date="2010" name="Genome Biol.">
        <title>Genome sequence of the necrotrophic plant pathogen Pythium ultimum reveals original pathogenicity mechanisms and effector repertoire.</title>
        <authorList>
            <person name="Levesque C.A."/>
            <person name="Brouwer H."/>
            <person name="Cano L."/>
            <person name="Hamilton J.P."/>
            <person name="Holt C."/>
            <person name="Huitema E."/>
            <person name="Raffaele S."/>
            <person name="Robideau G.P."/>
            <person name="Thines M."/>
            <person name="Win J."/>
            <person name="Zerillo M.M."/>
            <person name="Beakes G.W."/>
            <person name="Boore J.L."/>
            <person name="Busam D."/>
            <person name="Dumas B."/>
            <person name="Ferriera S."/>
            <person name="Fuerstenberg S.I."/>
            <person name="Gachon C.M."/>
            <person name="Gaulin E."/>
            <person name="Govers F."/>
            <person name="Grenville-Briggs L."/>
            <person name="Horner N."/>
            <person name="Hostetler J."/>
            <person name="Jiang R.H."/>
            <person name="Johnson J."/>
            <person name="Krajaejun T."/>
            <person name="Lin H."/>
            <person name="Meijer H.J."/>
            <person name="Moore B."/>
            <person name="Morris P."/>
            <person name="Phuntmart V."/>
            <person name="Puiu D."/>
            <person name="Shetty J."/>
            <person name="Stajich J.E."/>
            <person name="Tripathy S."/>
            <person name="Wawra S."/>
            <person name="van West P."/>
            <person name="Whitty B.R."/>
            <person name="Coutinho P.M."/>
            <person name="Henrissat B."/>
            <person name="Martin F."/>
            <person name="Thomas P.D."/>
            <person name="Tyler B.M."/>
            <person name="De Vries R.P."/>
            <person name="Kamoun S."/>
            <person name="Yandell M."/>
            <person name="Tisserat N."/>
            <person name="Buell C.R."/>
        </authorList>
    </citation>
    <scope>NUCLEOTIDE SEQUENCE</scope>
    <source>
        <strain evidence="9">DAOM:BR144</strain>
    </source>
</reference>
<dbReference type="SUPFAM" id="SSF82185">
    <property type="entry name" value="Histone H3 K4-specific methyltransferase SET7/9 N-terminal domain"/>
    <property type="match status" value="1"/>
</dbReference>
<dbReference type="Proteomes" id="UP000019132">
    <property type="component" value="Unassembled WGS sequence"/>
</dbReference>
<dbReference type="eggNOG" id="KOG0231">
    <property type="taxonomic scope" value="Eukaryota"/>
</dbReference>